<dbReference type="Pfam" id="PF01493">
    <property type="entry name" value="GXGXG"/>
    <property type="match status" value="1"/>
</dbReference>
<dbReference type="GO" id="GO:0016491">
    <property type="term" value="F:oxidoreductase activity"/>
    <property type="evidence" value="ECO:0007669"/>
    <property type="project" value="InterPro"/>
</dbReference>
<dbReference type="Pfam" id="PF13522">
    <property type="entry name" value="GATase_6"/>
    <property type="match status" value="1"/>
</dbReference>
<feature type="domain" description="Glutamine amidotransferase type-2" evidence="1">
    <location>
        <begin position="33"/>
        <end position="450"/>
    </location>
</feature>
<proteinExistence type="predicted"/>
<dbReference type="InterPro" id="IPR036485">
    <property type="entry name" value="Glu_synth_asu_C_sf"/>
</dbReference>
<organism evidence="2">
    <name type="scientific">uncultured marine group II/III euryarchaeote AD1000_19_G08</name>
    <dbReference type="NCBI Taxonomy" id="1457733"/>
    <lineage>
        <taxon>Archaea</taxon>
        <taxon>Methanobacteriati</taxon>
        <taxon>Methanobacteriota</taxon>
        <taxon>environmental samples</taxon>
    </lineage>
</organism>
<dbReference type="SUPFAM" id="SSF69336">
    <property type="entry name" value="Alpha subunit of glutamate synthase, C-terminal domain"/>
    <property type="match status" value="1"/>
</dbReference>
<evidence type="ECO:0000313" key="2">
    <source>
        <dbReference type="EMBL" id="AIE92058.1"/>
    </source>
</evidence>
<dbReference type="PROSITE" id="PS51278">
    <property type="entry name" value="GATASE_TYPE_2"/>
    <property type="match status" value="1"/>
</dbReference>
<accession>A0A075FLC1</accession>
<dbReference type="SUPFAM" id="SSF56235">
    <property type="entry name" value="N-terminal nucleophile aminohydrolases (Ntn hydrolases)"/>
    <property type="match status" value="1"/>
</dbReference>
<dbReference type="Gene3D" id="3.60.20.10">
    <property type="entry name" value="Glutamine Phosphoribosylpyrophosphate, subunit 1, domain 1"/>
    <property type="match status" value="1"/>
</dbReference>
<dbReference type="InterPro" id="IPR029055">
    <property type="entry name" value="Ntn_hydrolases_N"/>
</dbReference>
<dbReference type="InterPro" id="IPR017932">
    <property type="entry name" value="GATase_2_dom"/>
</dbReference>
<reference evidence="2" key="1">
    <citation type="journal article" date="2014" name="Genome Biol. Evol.">
        <title>Pangenome evidence for extensive interdomain horizontal transfer affecting lineage core and shell genes in uncultured planktonic thaumarchaeota and euryarchaeota.</title>
        <authorList>
            <person name="Deschamps P."/>
            <person name="Zivanovic Y."/>
            <person name="Moreira D."/>
            <person name="Rodriguez-Valera F."/>
            <person name="Lopez-Garcia P."/>
        </authorList>
    </citation>
    <scope>NUCLEOTIDE SEQUENCE</scope>
</reference>
<dbReference type="AlphaFoldDB" id="A0A075FLC1"/>
<dbReference type="PANTHER" id="PTHR39673:SF5">
    <property type="entry name" value="TUNGSTEN-CONTAINING FORMYLMETHANOFURAN DEHYDROGENASE 2 SUBUNIT C"/>
    <property type="match status" value="1"/>
</dbReference>
<dbReference type="Gene3D" id="2.160.20.60">
    <property type="entry name" value="Glutamate synthase, alpha subunit, C-terminal domain"/>
    <property type="match status" value="1"/>
</dbReference>
<dbReference type="EMBL" id="KF900356">
    <property type="protein sequence ID" value="AIE92058.1"/>
    <property type="molecule type" value="Genomic_DNA"/>
</dbReference>
<sequence length="859" mass="94775">MIDPSTIIRARREMTASHPRFERNEEDAAEGGCGVVGLACEVPVAGRHLFDSLEQMRNRGNGKGGGVAMVGLDPNQFGVDETILANSYLYSVAYLNSAVRDAVEESFIHPNFHVDHVHEMPALATWKEDLPSLDTRPPDVVCYFLRPRESSLDEFVSTKLQEIIDPKDREAATQEFVFHVTHSLNVEFYAKDGRTDAFVLSHGRNLLILKIVGYAEDVIRYYSLEDMTAHVWIGHHRYPTRGRVTHPGGAHPFGQGIDCALVHNGDFSNYVSVKDYLAQRGMEPLFFTDTEVGALAFDLHRRVYGYSMEHVIESLAPTSELDYVMLPEDKQEVYSAIQRTHIHGSPDGPWFFIIAQSEDSTHRLIGITDTSMLRPQVFAYQRGEVGIAFCGSEKQVIDAVLESLASEDRRFWRRADQYWNARGGSYTDGGAFLFDVVQSEDGSKELIMTNKFGDVVDTHPPGDYMSTFATEESPLGFSDTDPVLAYQSVLEALPHMSWPEALATIEAIEGNASSAGREWAWEVLTLLLDRMYDTGSLRRSRWLDSVEASLIMTTYAARHQPCDGFIGQMAPGHRPSPTSENQRIVVDARPYPPEGTDSLALELVALHKAGWKRFVILHCRGHRFIGNGFGPDTSDVEIDVLGAVGDYLGSGSDGMRITMHGNAQDQVAQIHKSGELVVHGDVGQCYGYGAKGGRLFVLGNAAGRPMINAVGSPKVVINGTALDYLAESFMAGDPLEGGGFVIINGMMFDQRGEMLSLETPYPGGNLFSLASGGAIYVRDPHKRLSDSQLNGGAFTEMTDLDWAVVEPLLQRNEEHFGIPLQRLLTVDGEVASPAEVYRKIIPVKSKMLHAEAAWAGHAD</sequence>
<dbReference type="PANTHER" id="PTHR39673">
    <property type="entry name" value="TUNGSTEN FORMYLMETHANOFURAN DEHYDROGENASE, SUBUNIT C (FWDC)"/>
    <property type="match status" value="1"/>
</dbReference>
<name>A0A075FLC1_9EURY</name>
<protein>
    <submittedName>
        <fullName evidence="2">Glutamate synthase domain 1-containing protein</fullName>
    </submittedName>
</protein>
<dbReference type="InterPro" id="IPR002489">
    <property type="entry name" value="Glu_synth_asu_C"/>
</dbReference>
<evidence type="ECO:0000259" key="1">
    <source>
        <dbReference type="PROSITE" id="PS51278"/>
    </source>
</evidence>